<sequence length="249" mass="26938">MGRPRPDDRESRRRPRVAVVVGRMLSGGDGAWAGTDAPPLTPDADEARRWAERELSDRAYEIAQPTPFDRAARAIGDFFAGLFDGQVSGGWGSALAVIAVIVVVVLIIVAFAIWGRPRLTRRSHRAAATLFGEAEGRSAAELRRDAASHAGRGEWDAAVVLRFRALARGLDERGIVDAPPGATVHSFARAAGRRFPGSIDDLDAAAAAFDDVRYLRRPGTSDLYRRVVDTDDAVSAQRPTQDAREAVTR</sequence>
<accession>A0A5J5J542</accession>
<reference evidence="4" key="1">
    <citation type="submission" date="2019-09" db="EMBL/GenBank/DDBJ databases">
        <title>Mumia zhuanghuii sp. nov. isolated from the intestinal contents of plateau pika (Ochotona curzoniae) in the Qinghai-Tibet plateau of China.</title>
        <authorList>
            <person name="Tian Z."/>
        </authorList>
    </citation>
    <scope>NUCLEOTIDE SEQUENCE [LARGE SCALE GENOMIC DNA]</scope>
    <source>
        <strain evidence="4">JCM 30598</strain>
    </source>
</reference>
<keyword evidence="1" id="KW-1133">Transmembrane helix</keyword>
<comment type="caution">
    <text evidence="3">The sequence shown here is derived from an EMBL/GenBank/DDBJ whole genome shotgun (WGS) entry which is preliminary data.</text>
</comment>
<keyword evidence="1" id="KW-0472">Membrane</keyword>
<dbReference type="Proteomes" id="UP000325827">
    <property type="component" value="Unassembled WGS sequence"/>
</dbReference>
<evidence type="ECO:0000313" key="4">
    <source>
        <dbReference type="Proteomes" id="UP000325827"/>
    </source>
</evidence>
<name>A0A5J5J542_9MICO</name>
<protein>
    <submittedName>
        <fullName evidence="3">DUF4129 domain-containing protein</fullName>
    </submittedName>
</protein>
<dbReference type="OrthoDB" id="3389322at2"/>
<evidence type="ECO:0000259" key="2">
    <source>
        <dbReference type="Pfam" id="PF13559"/>
    </source>
</evidence>
<evidence type="ECO:0000313" key="3">
    <source>
        <dbReference type="EMBL" id="KAA9111206.1"/>
    </source>
</evidence>
<gene>
    <name evidence="3" type="ORF">F6B43_06315</name>
</gene>
<dbReference type="AlphaFoldDB" id="A0A5J5J542"/>
<evidence type="ECO:0000256" key="1">
    <source>
        <dbReference type="SAM" id="Phobius"/>
    </source>
</evidence>
<dbReference type="InterPro" id="IPR025403">
    <property type="entry name" value="TgpA-like_C"/>
</dbReference>
<proteinExistence type="predicted"/>
<dbReference type="EMBL" id="VYSA01000001">
    <property type="protein sequence ID" value="KAA9111206.1"/>
    <property type="molecule type" value="Genomic_DNA"/>
</dbReference>
<dbReference type="Pfam" id="PF13559">
    <property type="entry name" value="DUF4129"/>
    <property type="match status" value="1"/>
</dbReference>
<keyword evidence="4" id="KW-1185">Reference proteome</keyword>
<feature type="transmembrane region" description="Helical" evidence="1">
    <location>
        <begin position="91"/>
        <end position="115"/>
    </location>
</feature>
<organism evidence="3 4">
    <name type="scientific">Microbacterium rhizomatis</name>
    <dbReference type="NCBI Taxonomy" id="1631477"/>
    <lineage>
        <taxon>Bacteria</taxon>
        <taxon>Bacillati</taxon>
        <taxon>Actinomycetota</taxon>
        <taxon>Actinomycetes</taxon>
        <taxon>Micrococcales</taxon>
        <taxon>Microbacteriaceae</taxon>
        <taxon>Microbacterium</taxon>
    </lineage>
</organism>
<keyword evidence="1" id="KW-0812">Transmembrane</keyword>
<feature type="domain" description="Protein-glutamine gamma-glutamyltransferase-like C-terminal" evidence="2">
    <location>
        <begin position="162"/>
        <end position="230"/>
    </location>
</feature>